<feature type="region of interest" description="Disordered" evidence="1">
    <location>
        <begin position="631"/>
        <end position="656"/>
    </location>
</feature>
<feature type="compositionally biased region" description="Basic and acidic residues" evidence="1">
    <location>
        <begin position="505"/>
        <end position="518"/>
    </location>
</feature>
<keyword evidence="2" id="KW-0472">Membrane</keyword>
<dbReference type="EMBL" id="JPUO02000113">
    <property type="protein sequence ID" value="OQP80710.1"/>
    <property type="molecule type" value="Genomic_DNA"/>
</dbReference>
<sequence>MSTPALQRAWQAARRRQAAGVLFFGLPWAALPAALAWRAGAQVAIVVLLLLGLLALGGMALLAARRLDQAWLIRRLDRDADLEDSSDLLFAPIAQLGPLQTLQRQLLEQRLRSTPRDLRPAWPWRRAWPWNVLGVLACGALLLWPQPAAQRTPPTDRVAAARASSGAPTLRQAQLRSSPPAYTGLPAARLPGLDAKVPAGTRLDWQLQVSLAPRSVALRLTDGRTVALAREGSSETWQGHWVAERATLYRILIDGVPADRQLHRLDVLPDRPPQVRVLAPEQSLVLWSPANRSWTLRFEASDDYAVAASAELRLTLAQGSGENITFSTQRRTLTGSGPARQRGFATTVQPQALGMAAGDDLIAQLIVHDTRQPGPQEGRSASVILRWPPPEQTMAAGLEASVKQTLPAYFRSQRQIIIDAEALLKEKPRLDAASFLKRSDAIGVDQRLLRLRYGQFLGEESEGAPQGPPTADAPPTSDAPADDLPTADMPTADVPSAPAAASDTHAGHDHDAHDHAAHASEPGAAALDDHDHDHGASNGRPERSSFGQAENVLAEFGHTHDHAEAATLLDPQTRALLRAALDQMWQSEGQLRQGHPERALPYANKALGFIKQVQQAERIYLARVGTQLPPIDPSRRLSGDRAGLGDRAAGLDTRPAPDPSALQLWDVLGEAAPVPDATLARYAQWLQTQQDRLHDPLGLAAAVETLRAEPDCARCRTQLRAQVWRTLLAPPAAPHRRAAPGARGQRYLDALRQEMQP</sequence>
<evidence type="ECO:0000313" key="4">
    <source>
        <dbReference type="Proteomes" id="UP000050343"/>
    </source>
</evidence>
<keyword evidence="2" id="KW-1133">Transmembrane helix</keyword>
<feature type="transmembrane region" description="Helical" evidence="2">
    <location>
        <begin position="127"/>
        <end position="144"/>
    </location>
</feature>
<evidence type="ECO:0000256" key="2">
    <source>
        <dbReference type="SAM" id="Phobius"/>
    </source>
</evidence>
<feature type="transmembrane region" description="Helical" evidence="2">
    <location>
        <begin position="43"/>
        <end position="64"/>
    </location>
</feature>
<gene>
    <name evidence="3" type="ORF">IA54_004260</name>
</gene>
<dbReference type="AlphaFoldDB" id="A0A1V9HCY2"/>
<dbReference type="Proteomes" id="UP000050343">
    <property type="component" value="Unassembled WGS sequence"/>
</dbReference>
<name>A0A1V9HCY2_9XANT</name>
<keyword evidence="2" id="KW-0812">Transmembrane</keyword>
<accession>A0A1V9HCY2</accession>
<evidence type="ECO:0000256" key="1">
    <source>
        <dbReference type="SAM" id="MobiDB-lite"/>
    </source>
</evidence>
<comment type="caution">
    <text evidence="3">The sequence shown here is derived from an EMBL/GenBank/DDBJ whole genome shotgun (WGS) entry which is preliminary data.</text>
</comment>
<organism evidence="3 4">
    <name type="scientific">Xanthomonas phaseoli pv. syngonii LMG 9055</name>
    <dbReference type="NCBI Taxonomy" id="1437878"/>
    <lineage>
        <taxon>Bacteria</taxon>
        <taxon>Pseudomonadati</taxon>
        <taxon>Pseudomonadota</taxon>
        <taxon>Gammaproteobacteria</taxon>
        <taxon>Lysobacterales</taxon>
        <taxon>Lysobacteraceae</taxon>
        <taxon>Xanthomonas</taxon>
    </lineage>
</organism>
<reference evidence="3 4" key="2">
    <citation type="journal article" date="2017" name="Plant Pathol.">
        <title>Pathogenicity and virulence gene content of Xanthomonas strains infecting Araceae, formerly known as Xanthomonas axonopodis pv. dieffenbachiae.</title>
        <authorList>
            <person name="Constantin E.C."/>
            <person name="Haegeman A."/>
            <person name="Van Vaerenbergh J."/>
            <person name="Baeyen S."/>
            <person name="Van Malderghem C."/>
            <person name="Maes M."/>
            <person name="Cottyn B."/>
        </authorList>
    </citation>
    <scope>NUCLEOTIDE SEQUENCE [LARGE SCALE GENOMIC DNA]</scope>
    <source>
        <strain evidence="4">LMG9055</strain>
    </source>
</reference>
<evidence type="ECO:0000313" key="3">
    <source>
        <dbReference type="EMBL" id="OQP80710.1"/>
    </source>
</evidence>
<protein>
    <recommendedName>
        <fullName evidence="5">DUF4175 domain-containing protein</fullName>
    </recommendedName>
</protein>
<feature type="compositionally biased region" description="Basic and acidic residues" evidence="1">
    <location>
        <begin position="527"/>
        <end position="543"/>
    </location>
</feature>
<reference evidence="3 4" key="1">
    <citation type="journal article" date="2016" name="Plant Pathol.">
        <title>Genetic characterization of strains named as Xanthomonas axonopodis pv. dieffenbachiae leads to a taxonomic revision of the X. axonopodis species complex.</title>
        <authorList>
            <person name="Constantin E.C."/>
            <person name="Cleenwerck I."/>
            <person name="Maes M."/>
            <person name="Baeyen S."/>
            <person name="Van Malderghem C."/>
            <person name="De Vos P."/>
            <person name="Cottyn B."/>
        </authorList>
    </citation>
    <scope>NUCLEOTIDE SEQUENCE [LARGE SCALE GENOMIC DNA]</scope>
    <source>
        <strain evidence="4">LMG9055</strain>
    </source>
</reference>
<evidence type="ECO:0008006" key="5">
    <source>
        <dbReference type="Google" id="ProtNLM"/>
    </source>
</evidence>
<feature type="region of interest" description="Disordered" evidence="1">
    <location>
        <begin position="459"/>
        <end position="545"/>
    </location>
</feature>
<feature type="compositionally biased region" description="Low complexity" evidence="1">
    <location>
        <begin position="473"/>
        <end position="504"/>
    </location>
</feature>
<proteinExistence type="predicted"/>
<feature type="transmembrane region" description="Helical" evidence="2">
    <location>
        <begin position="18"/>
        <end position="37"/>
    </location>
</feature>